<dbReference type="AlphaFoldDB" id="A0A0F3NLE9"/>
<protein>
    <submittedName>
        <fullName evidence="1">Uncharacterized protein</fullName>
    </submittedName>
</protein>
<reference evidence="1 2" key="1">
    <citation type="submission" date="2015-01" db="EMBL/GenBank/DDBJ databases">
        <title>Genome Sequencing of Rickettsiales.</title>
        <authorList>
            <person name="Daugherty S.C."/>
            <person name="Su Q."/>
            <person name="Abolude K."/>
            <person name="Beier-Sexton M."/>
            <person name="Carlyon J.A."/>
            <person name="Carter R."/>
            <person name="Day N.P."/>
            <person name="Dumler S.J."/>
            <person name="Dyachenko V."/>
            <person name="Godinez A."/>
            <person name="Kurtti T.J."/>
            <person name="Lichay M."/>
            <person name="Mullins K.E."/>
            <person name="Ott S."/>
            <person name="Pappas-Brown V."/>
            <person name="Paris D.H."/>
            <person name="Patel P."/>
            <person name="Richards A.L."/>
            <person name="Sadzewicz L."/>
            <person name="Sears K."/>
            <person name="Seidman D."/>
            <person name="Sengamalay N."/>
            <person name="Stenos J."/>
            <person name="Tallon L.J."/>
            <person name="Vincent G."/>
            <person name="Fraser C.M."/>
            <person name="Munderloh U."/>
            <person name="Dunning-Hotopp J.C."/>
        </authorList>
    </citation>
    <scope>NUCLEOTIDE SEQUENCE [LARGE SCALE GENOMIC DNA]</scope>
    <source>
        <strain evidence="1 2">ApNP</strain>
    </source>
</reference>
<proteinExistence type="predicted"/>
<accession>A0A0F3NLE9</accession>
<name>A0A0F3NLE9_ANAPH</name>
<organism evidence="1 2">
    <name type="scientific">Anaplasma phagocytophilum str. ApNP</name>
    <dbReference type="NCBI Taxonomy" id="1359153"/>
    <lineage>
        <taxon>Bacteria</taxon>
        <taxon>Pseudomonadati</taxon>
        <taxon>Pseudomonadota</taxon>
        <taxon>Alphaproteobacteria</taxon>
        <taxon>Rickettsiales</taxon>
        <taxon>Anaplasmataceae</taxon>
        <taxon>Anaplasma</taxon>
        <taxon>phagocytophilum group</taxon>
    </lineage>
</organism>
<gene>
    <name evidence="1" type="ORF">APHNP_1118</name>
</gene>
<comment type="caution">
    <text evidence="1">The sequence shown here is derived from an EMBL/GenBank/DDBJ whole genome shotgun (WGS) entry which is preliminary data.</text>
</comment>
<evidence type="ECO:0000313" key="1">
    <source>
        <dbReference type="EMBL" id="KJV67714.1"/>
    </source>
</evidence>
<dbReference type="PATRIC" id="fig|1359153.3.peg.1151"/>
<evidence type="ECO:0000313" key="2">
    <source>
        <dbReference type="Proteomes" id="UP000033385"/>
    </source>
</evidence>
<dbReference type="EMBL" id="LANW01000001">
    <property type="protein sequence ID" value="KJV67714.1"/>
    <property type="molecule type" value="Genomic_DNA"/>
</dbReference>
<sequence length="60" mass="7151">MVLRILEVHDSCSRYAHLKKNSYDGDSYLFLQYVVSKTYTFVHHLRFLSYKYSTVASLKK</sequence>
<dbReference type="Proteomes" id="UP000033385">
    <property type="component" value="Unassembled WGS sequence"/>
</dbReference>